<dbReference type="CDD" id="cd11304">
    <property type="entry name" value="Cadherin_repeat"/>
    <property type="match status" value="1"/>
</dbReference>
<dbReference type="Pfam" id="PF16148">
    <property type="entry name" value="DUF4856"/>
    <property type="match status" value="1"/>
</dbReference>
<dbReference type="GO" id="GO:0007156">
    <property type="term" value="P:homophilic cell adhesion via plasma membrane adhesion molecules"/>
    <property type="evidence" value="ECO:0007669"/>
    <property type="project" value="InterPro"/>
</dbReference>
<proteinExistence type="predicted"/>
<dbReference type="InterPro" id="IPR015919">
    <property type="entry name" value="Cadherin-like_sf"/>
</dbReference>
<dbReference type="InterPro" id="IPR002126">
    <property type="entry name" value="Cadherin-like_dom"/>
</dbReference>
<feature type="chain" id="PRO_5015751546" description="Cadherin domain-containing protein" evidence="2">
    <location>
        <begin position="23"/>
        <end position="573"/>
    </location>
</feature>
<evidence type="ECO:0000259" key="3">
    <source>
        <dbReference type="PROSITE" id="PS50268"/>
    </source>
</evidence>
<dbReference type="SUPFAM" id="SSF49313">
    <property type="entry name" value="Cadherin-like"/>
    <property type="match status" value="1"/>
</dbReference>
<dbReference type="PROSITE" id="PS51257">
    <property type="entry name" value="PROKAR_LIPOPROTEIN"/>
    <property type="match status" value="1"/>
</dbReference>
<gene>
    <name evidence="4" type="ORF">HMF8227_01868</name>
</gene>
<dbReference type="PROSITE" id="PS50268">
    <property type="entry name" value="CADHERIN_2"/>
    <property type="match status" value="1"/>
</dbReference>
<feature type="compositionally biased region" description="Low complexity" evidence="1">
    <location>
        <begin position="24"/>
        <end position="34"/>
    </location>
</feature>
<dbReference type="EMBL" id="CP029347">
    <property type="protein sequence ID" value="AWL12338.1"/>
    <property type="molecule type" value="Genomic_DNA"/>
</dbReference>
<evidence type="ECO:0000313" key="4">
    <source>
        <dbReference type="EMBL" id="AWL12338.1"/>
    </source>
</evidence>
<protein>
    <recommendedName>
        <fullName evidence="3">Cadherin domain-containing protein</fullName>
    </recommendedName>
</protein>
<keyword evidence="5" id="KW-1185">Reference proteome</keyword>
<reference evidence="4 5" key="1">
    <citation type="submission" date="2018-05" db="EMBL/GenBank/DDBJ databases">
        <title>Salinimonas sp. HMF8227 Genome sequencing and assembly.</title>
        <authorList>
            <person name="Kang H."/>
            <person name="Kang J."/>
            <person name="Cha I."/>
            <person name="Kim H."/>
            <person name="Joh K."/>
        </authorList>
    </citation>
    <scope>NUCLEOTIDE SEQUENCE [LARGE SCALE GENOMIC DNA]</scope>
    <source>
        <strain evidence="4 5">HMF8227</strain>
    </source>
</reference>
<evidence type="ECO:0000313" key="5">
    <source>
        <dbReference type="Proteomes" id="UP000245728"/>
    </source>
</evidence>
<dbReference type="OrthoDB" id="5498726at2"/>
<dbReference type="Gene3D" id="2.60.40.60">
    <property type="entry name" value="Cadherins"/>
    <property type="match status" value="1"/>
</dbReference>
<feature type="domain" description="Cadherin" evidence="3">
    <location>
        <begin position="46"/>
        <end position="144"/>
    </location>
</feature>
<keyword evidence="2" id="KW-0732">Signal</keyword>
<evidence type="ECO:0000256" key="1">
    <source>
        <dbReference type="SAM" id="MobiDB-lite"/>
    </source>
</evidence>
<dbReference type="GO" id="GO:0005509">
    <property type="term" value="F:calcium ion binding"/>
    <property type="evidence" value="ECO:0007669"/>
    <property type="project" value="InterPro"/>
</dbReference>
<sequence>MLTTRKTALAAIVASLMLSACGGSSSNDNNDNSGGDNGGSGNAAPTAISLDANSVEENIAGAEIGTLTVTDEDDDSHTFSVDDERFVVTGNTLMLAEGQALNFEKAATVTLNVTATDSGDESVTEEFSIDVTDVLDTYSFTSAFTEESSVSYSGQIARYVLLTDIKTLMDTEFGAVEDFNNAGYVDRQDALDALLQYFDNFGDQYDAIWGATNIRISTDPAKDQQTLLEVSGSNKNLVGKLAGNDATGQHKDWSTEFVGWGAAGSTDPESLVRSWFNELADNAESQLAGNQRLDPFGDVINKVHLTDDGLNLSQLIHKFLLMGVAYSQSVDDYLDDDTEGKGLMTDNTSQDDGAAFTTLEHQFDEGYGYFGAARDFLDYSDEMIASPGYMDTDESGSIDLESEFNFTFAGYAAKRDLGSQEGVKTDFTQSIFDAFLQGRKIINDNAGQALTTAQMDDLKVQRDIIVSEWEKVVAANVIHYANSTLSDYENINTEDFDYGALATHWSELKAFALGLQFNRFKAISDEDFASLHQLIGDKPVLTGDMDAYLADIEAARDLVGTAYGFADANVQNW</sequence>
<feature type="signal peptide" evidence="2">
    <location>
        <begin position="1"/>
        <end position="22"/>
    </location>
</feature>
<dbReference type="InterPro" id="IPR032331">
    <property type="entry name" value="DUF4856"/>
</dbReference>
<feature type="region of interest" description="Disordered" evidence="1">
    <location>
        <begin position="24"/>
        <end position="46"/>
    </location>
</feature>
<dbReference type="GO" id="GO:0016020">
    <property type="term" value="C:membrane"/>
    <property type="evidence" value="ECO:0007669"/>
    <property type="project" value="InterPro"/>
</dbReference>
<accession>A0A2S2E3V7</accession>
<organism evidence="4 5">
    <name type="scientific">Saliniradius amylolyticus</name>
    <dbReference type="NCBI Taxonomy" id="2183582"/>
    <lineage>
        <taxon>Bacteria</taxon>
        <taxon>Pseudomonadati</taxon>
        <taxon>Pseudomonadota</taxon>
        <taxon>Gammaproteobacteria</taxon>
        <taxon>Alteromonadales</taxon>
        <taxon>Alteromonadaceae</taxon>
        <taxon>Saliniradius</taxon>
    </lineage>
</organism>
<dbReference type="AlphaFoldDB" id="A0A2S2E3V7"/>
<dbReference type="RefSeq" id="WP_109339922.1">
    <property type="nucleotide sequence ID" value="NZ_CP029347.1"/>
</dbReference>
<dbReference type="Proteomes" id="UP000245728">
    <property type="component" value="Chromosome"/>
</dbReference>
<dbReference type="KEGG" id="salh:HMF8227_01868"/>
<name>A0A2S2E3V7_9ALTE</name>
<evidence type="ECO:0000256" key="2">
    <source>
        <dbReference type="SAM" id="SignalP"/>
    </source>
</evidence>